<dbReference type="AlphaFoldDB" id="C4FIU6"/>
<protein>
    <recommendedName>
        <fullName evidence="4">phosphoglycolate phosphatase</fullName>
        <ecNumber evidence="4">3.1.3.18</ecNumber>
    </recommendedName>
</protein>
<proteinExistence type="inferred from homology"/>
<dbReference type="SFLD" id="SFLDG01135">
    <property type="entry name" value="C1.5.6:_HAD__Beta-PGM__Phospha"/>
    <property type="match status" value="1"/>
</dbReference>
<dbReference type="Gene3D" id="3.40.50.1000">
    <property type="entry name" value="HAD superfamily/HAD-like"/>
    <property type="match status" value="1"/>
</dbReference>
<dbReference type="PRINTS" id="PR00413">
    <property type="entry name" value="HADHALOGNASE"/>
</dbReference>
<keyword evidence="7" id="KW-1185">Reference proteome</keyword>
<dbReference type="InterPro" id="IPR041492">
    <property type="entry name" value="HAD_2"/>
</dbReference>
<reference evidence="6 7" key="1">
    <citation type="submission" date="2009-04" db="EMBL/GenBank/DDBJ databases">
        <authorList>
            <person name="Reysenbach A.-L."/>
            <person name="Heidelberg J.F."/>
            <person name="Nelson W.C."/>
        </authorList>
    </citation>
    <scope>NUCLEOTIDE SEQUENCE [LARGE SCALE GENOMIC DNA]</scope>
    <source>
        <strain evidence="6 7">SS-5</strain>
    </source>
</reference>
<dbReference type="SFLD" id="SFLDS00003">
    <property type="entry name" value="Haloacid_Dehalogenase"/>
    <property type="match status" value="1"/>
</dbReference>
<dbReference type="OrthoDB" id="9807630at2"/>
<dbReference type="InterPro" id="IPR006439">
    <property type="entry name" value="HAD-SF_hydro_IA"/>
</dbReference>
<dbReference type="FunFam" id="3.40.50.1000:FF:000022">
    <property type="entry name" value="Phosphoglycolate phosphatase"/>
    <property type="match status" value="1"/>
</dbReference>
<dbReference type="RefSeq" id="WP_007546081.1">
    <property type="nucleotide sequence ID" value="NZ_ABZS01000033.1"/>
</dbReference>
<gene>
    <name evidence="6" type="ORF">SULYE_0486</name>
</gene>
<organism evidence="6 7">
    <name type="scientific">Sulfurihydrogenibium yellowstonense SS-5</name>
    <dbReference type="NCBI Taxonomy" id="432331"/>
    <lineage>
        <taxon>Bacteria</taxon>
        <taxon>Pseudomonadati</taxon>
        <taxon>Aquificota</taxon>
        <taxon>Aquificia</taxon>
        <taxon>Aquificales</taxon>
        <taxon>Hydrogenothermaceae</taxon>
        <taxon>Sulfurihydrogenibium</taxon>
    </lineage>
</organism>
<evidence type="ECO:0000256" key="3">
    <source>
        <dbReference type="ARBA" id="ARBA00006171"/>
    </source>
</evidence>
<comment type="catalytic activity">
    <reaction evidence="1">
        <text>2-phosphoglycolate + H2O = glycolate + phosphate</text>
        <dbReference type="Rhea" id="RHEA:14369"/>
        <dbReference type="ChEBI" id="CHEBI:15377"/>
        <dbReference type="ChEBI" id="CHEBI:29805"/>
        <dbReference type="ChEBI" id="CHEBI:43474"/>
        <dbReference type="ChEBI" id="CHEBI:58033"/>
        <dbReference type="EC" id="3.1.3.18"/>
    </reaction>
</comment>
<dbReference type="Gene3D" id="1.10.150.240">
    <property type="entry name" value="Putative phosphatase, domain 2"/>
    <property type="match status" value="1"/>
</dbReference>
<dbReference type="EC" id="3.1.3.18" evidence="4"/>
<dbReference type="PANTHER" id="PTHR43434:SF1">
    <property type="entry name" value="PHOSPHOGLYCOLATE PHOSPHATASE"/>
    <property type="match status" value="1"/>
</dbReference>
<dbReference type="GO" id="GO:0005829">
    <property type="term" value="C:cytosol"/>
    <property type="evidence" value="ECO:0007669"/>
    <property type="project" value="TreeGrafter"/>
</dbReference>
<evidence type="ECO:0000256" key="2">
    <source>
        <dbReference type="ARBA" id="ARBA00004818"/>
    </source>
</evidence>
<dbReference type="InterPro" id="IPR023214">
    <property type="entry name" value="HAD_sf"/>
</dbReference>
<dbReference type="InterPro" id="IPR023198">
    <property type="entry name" value="PGP-like_dom2"/>
</dbReference>
<dbReference type="Pfam" id="PF13419">
    <property type="entry name" value="HAD_2"/>
    <property type="match status" value="1"/>
</dbReference>
<dbReference type="PANTHER" id="PTHR43434">
    <property type="entry name" value="PHOSPHOGLYCOLATE PHOSPHATASE"/>
    <property type="match status" value="1"/>
</dbReference>
<feature type="coiled-coil region" evidence="5">
    <location>
        <begin position="92"/>
        <end position="119"/>
    </location>
</feature>
<comment type="similarity">
    <text evidence="3">Belongs to the HAD-like hydrolase superfamily. CbbY/CbbZ/Gph/YieH family.</text>
</comment>
<dbReference type="SUPFAM" id="SSF56784">
    <property type="entry name" value="HAD-like"/>
    <property type="match status" value="1"/>
</dbReference>
<evidence type="ECO:0000313" key="6">
    <source>
        <dbReference type="EMBL" id="EEP60994.1"/>
    </source>
</evidence>
<sequence>MRHLELYIFDLDGTLLDSGKDIALAANYAFEKLNLKTFSEEEIISKVGYGAKKLIEDLIPEYPQEIKDKALEYFKEFYYSNPVIYSKLYDGAEETLKKLKELSKKVAVVTNKYEALSTEILKKLNVIDYIDLVVGADTTSEKKPHPLPVFYTLEKLKSDKDKSIIIGDSETDVLTGKNAGIKTALVLQGYGNKDLALSLNPDYVLDSLKFI</sequence>
<accession>C4FIU6</accession>
<evidence type="ECO:0000313" key="7">
    <source>
        <dbReference type="Proteomes" id="UP000005540"/>
    </source>
</evidence>
<dbReference type="NCBIfam" id="TIGR01549">
    <property type="entry name" value="HAD-SF-IA-v1"/>
    <property type="match status" value="1"/>
</dbReference>
<name>C4FIU6_9AQUI</name>
<dbReference type="SFLD" id="SFLDG01129">
    <property type="entry name" value="C1.5:_HAD__Beta-PGM__Phosphata"/>
    <property type="match status" value="1"/>
</dbReference>
<dbReference type="GO" id="GO:0008967">
    <property type="term" value="F:phosphoglycolate phosphatase activity"/>
    <property type="evidence" value="ECO:0007669"/>
    <property type="project" value="UniProtKB-EC"/>
</dbReference>
<keyword evidence="6" id="KW-0378">Hydrolase</keyword>
<dbReference type="EMBL" id="ABZS01000033">
    <property type="protein sequence ID" value="EEP60994.1"/>
    <property type="molecule type" value="Genomic_DNA"/>
</dbReference>
<keyword evidence="5" id="KW-0175">Coiled coil</keyword>
<dbReference type="InterPro" id="IPR050155">
    <property type="entry name" value="HAD-like_hydrolase_sf"/>
</dbReference>
<evidence type="ECO:0000256" key="1">
    <source>
        <dbReference type="ARBA" id="ARBA00000830"/>
    </source>
</evidence>
<dbReference type="Proteomes" id="UP000005540">
    <property type="component" value="Unassembled WGS sequence"/>
</dbReference>
<evidence type="ECO:0000256" key="4">
    <source>
        <dbReference type="ARBA" id="ARBA00013078"/>
    </source>
</evidence>
<dbReference type="InterPro" id="IPR036412">
    <property type="entry name" value="HAD-like_sf"/>
</dbReference>
<dbReference type="GO" id="GO:0006281">
    <property type="term" value="P:DNA repair"/>
    <property type="evidence" value="ECO:0007669"/>
    <property type="project" value="TreeGrafter"/>
</dbReference>
<comment type="caution">
    <text evidence="6">The sequence shown here is derived from an EMBL/GenBank/DDBJ whole genome shotgun (WGS) entry which is preliminary data.</text>
</comment>
<comment type="pathway">
    <text evidence="2">Organic acid metabolism; glycolate biosynthesis; glycolate from 2-phosphoglycolate: step 1/1.</text>
</comment>
<dbReference type="NCBIfam" id="TIGR01509">
    <property type="entry name" value="HAD-SF-IA-v3"/>
    <property type="match status" value="1"/>
</dbReference>
<evidence type="ECO:0000256" key="5">
    <source>
        <dbReference type="SAM" id="Coils"/>
    </source>
</evidence>